<dbReference type="InterPro" id="IPR039910">
    <property type="entry name" value="D15-like"/>
</dbReference>
<evidence type="ECO:0000256" key="4">
    <source>
        <dbReference type="ARBA" id="ARBA00022692"/>
    </source>
</evidence>
<evidence type="ECO:0000256" key="1">
    <source>
        <dbReference type="ARBA" id="ARBA00004374"/>
    </source>
</evidence>
<dbReference type="OrthoDB" id="1724197at2759"/>
<keyword evidence="5" id="KW-0472">Membrane</keyword>
<protein>
    <recommendedName>
        <fullName evidence="6">Bacterial surface antigen (D15) domain-containing protein</fullName>
    </recommendedName>
</protein>
<keyword evidence="4" id="KW-0812">Transmembrane</keyword>
<gene>
    <name evidence="7" type="ORF">DGAL_LOCUS10374</name>
</gene>
<dbReference type="AlphaFoldDB" id="A0A8J2WLB2"/>
<dbReference type="GO" id="GO:0005741">
    <property type="term" value="C:mitochondrial outer membrane"/>
    <property type="evidence" value="ECO:0007669"/>
    <property type="project" value="UniProtKB-SubCell"/>
</dbReference>
<evidence type="ECO:0000256" key="5">
    <source>
        <dbReference type="ARBA" id="ARBA00023136"/>
    </source>
</evidence>
<feature type="domain" description="Bacterial surface antigen (D15)" evidence="6">
    <location>
        <begin position="111"/>
        <end position="333"/>
    </location>
</feature>
<dbReference type="Proteomes" id="UP000789390">
    <property type="component" value="Unassembled WGS sequence"/>
</dbReference>
<evidence type="ECO:0000313" key="7">
    <source>
        <dbReference type="EMBL" id="CAH0107089.1"/>
    </source>
</evidence>
<dbReference type="EMBL" id="CAKKLH010000257">
    <property type="protein sequence ID" value="CAH0107089.1"/>
    <property type="molecule type" value="Genomic_DNA"/>
</dbReference>
<dbReference type="PANTHER" id="PTHR12815:SF18">
    <property type="entry name" value="SORTING AND ASSEMBLY MACHINERY COMPONENT 50 HOMOLOG"/>
    <property type="match status" value="1"/>
</dbReference>
<evidence type="ECO:0000259" key="6">
    <source>
        <dbReference type="Pfam" id="PF01103"/>
    </source>
</evidence>
<proteinExistence type="inferred from homology"/>
<dbReference type="GO" id="GO:0033108">
    <property type="term" value="P:mitochondrial respiratory chain complex assembly"/>
    <property type="evidence" value="ECO:0007669"/>
    <property type="project" value="TreeGrafter"/>
</dbReference>
<reference evidence="7" key="1">
    <citation type="submission" date="2021-11" db="EMBL/GenBank/DDBJ databases">
        <authorList>
            <person name="Schell T."/>
        </authorList>
    </citation>
    <scope>NUCLEOTIDE SEQUENCE</scope>
    <source>
        <strain evidence="7">M5</strain>
    </source>
</reference>
<evidence type="ECO:0000256" key="3">
    <source>
        <dbReference type="ARBA" id="ARBA00022452"/>
    </source>
</evidence>
<dbReference type="GO" id="GO:0045040">
    <property type="term" value="P:protein insertion into mitochondrial outer membrane"/>
    <property type="evidence" value="ECO:0007669"/>
    <property type="project" value="TreeGrafter"/>
</dbReference>
<evidence type="ECO:0000313" key="8">
    <source>
        <dbReference type="Proteomes" id="UP000789390"/>
    </source>
</evidence>
<name>A0A8J2WLB2_9CRUS</name>
<evidence type="ECO:0000256" key="2">
    <source>
        <dbReference type="ARBA" id="ARBA00010913"/>
    </source>
</evidence>
<comment type="similarity">
    <text evidence="2">Belongs to the SAM50/omp85 family.</text>
</comment>
<sequence>MQTAEGNGPNTAAETTEVPLQLSNIKALVEKISVDGLGRTKDDLVIKTVKELFDAGDFQQVVLKSQEVRSKLEKLGCFKNVVKELKRVLGGITTLVGNNEGSLVIKSNLPNTFGRGENLQVEYTYGTKQSKGFNGMFIKPLHNKANTILTSSFYQKNSEWVTSGYHLCEQGISLDANFDSVPLVRHNIQWEGVWRELSCQSRTTTFPVREQAGHSLKSALRHMIHFDNRDSTIFSSRGTFFQMVQELAGIGGDVGFIKHELNYQFIQGSFQGGFMKRLNDEKLIYICDRFFLGGPHTIRGFQQRGIGPQSDNQALGAQGYWRWSHLFTPLHFSRTRWLGDISSHTLLCQPET</sequence>
<comment type="subcellular location">
    <subcellularLocation>
        <location evidence="1">Mitochondrion outer membrane</location>
        <topology evidence="1">Multi-pass membrane protein</topology>
    </subcellularLocation>
</comment>
<dbReference type="PANTHER" id="PTHR12815">
    <property type="entry name" value="SORTING AND ASSEMBLY MACHINERY SAMM50 PROTEIN FAMILY MEMBER"/>
    <property type="match status" value="1"/>
</dbReference>
<dbReference type="Gene3D" id="2.40.160.50">
    <property type="entry name" value="membrane protein fhac: a member of the omp85/tpsb transporter family"/>
    <property type="match status" value="1"/>
</dbReference>
<accession>A0A8J2WLB2</accession>
<comment type="caution">
    <text evidence="7">The sequence shown here is derived from an EMBL/GenBank/DDBJ whole genome shotgun (WGS) entry which is preliminary data.</text>
</comment>
<organism evidence="7 8">
    <name type="scientific">Daphnia galeata</name>
    <dbReference type="NCBI Taxonomy" id="27404"/>
    <lineage>
        <taxon>Eukaryota</taxon>
        <taxon>Metazoa</taxon>
        <taxon>Ecdysozoa</taxon>
        <taxon>Arthropoda</taxon>
        <taxon>Crustacea</taxon>
        <taxon>Branchiopoda</taxon>
        <taxon>Diplostraca</taxon>
        <taxon>Cladocera</taxon>
        <taxon>Anomopoda</taxon>
        <taxon>Daphniidae</taxon>
        <taxon>Daphnia</taxon>
    </lineage>
</organism>
<dbReference type="InterPro" id="IPR000184">
    <property type="entry name" value="Bac_surfAg_D15"/>
</dbReference>
<keyword evidence="3" id="KW-1134">Transmembrane beta strand</keyword>
<keyword evidence="8" id="KW-1185">Reference proteome</keyword>
<dbReference type="Pfam" id="PF01103">
    <property type="entry name" value="Omp85"/>
    <property type="match status" value="1"/>
</dbReference>